<evidence type="ECO:0000256" key="4">
    <source>
        <dbReference type="ARBA" id="ARBA00022525"/>
    </source>
</evidence>
<dbReference type="PANTHER" id="PTHR16631">
    <property type="entry name" value="GLUCAN 1,3-BETA-GLUCOSIDASE"/>
    <property type="match status" value="1"/>
</dbReference>
<keyword evidence="4" id="KW-0964">Secreted</keyword>
<evidence type="ECO:0000256" key="7">
    <source>
        <dbReference type="ARBA" id="ARBA00023180"/>
    </source>
</evidence>
<keyword evidence="3" id="KW-0134">Cell wall</keyword>
<dbReference type="Proteomes" id="UP000070054">
    <property type="component" value="Unassembled WGS sequence"/>
</dbReference>
<dbReference type="GO" id="GO:0009986">
    <property type="term" value="C:cell surface"/>
    <property type="evidence" value="ECO:0007669"/>
    <property type="project" value="TreeGrafter"/>
</dbReference>
<evidence type="ECO:0000256" key="11">
    <source>
        <dbReference type="ARBA" id="ARBA00041761"/>
    </source>
</evidence>
<dbReference type="GO" id="GO:0071555">
    <property type="term" value="P:cell wall organization"/>
    <property type="evidence" value="ECO:0007669"/>
    <property type="project" value="TreeGrafter"/>
</dbReference>
<dbReference type="Pfam" id="PF00332">
    <property type="entry name" value="Glyco_hydro_17"/>
    <property type="match status" value="1"/>
</dbReference>
<dbReference type="GO" id="GO:0009277">
    <property type="term" value="C:fungal-type cell wall"/>
    <property type="evidence" value="ECO:0007669"/>
    <property type="project" value="TreeGrafter"/>
</dbReference>
<dbReference type="SUPFAM" id="SSF51445">
    <property type="entry name" value="(Trans)glycosidases"/>
    <property type="match status" value="1"/>
</dbReference>
<comment type="subcellular location">
    <subcellularLocation>
        <location evidence="1">Secreted</location>
        <location evidence="1">Cell wall</location>
    </subcellularLocation>
</comment>
<keyword evidence="5 13" id="KW-0732">Signal</keyword>
<feature type="signal peptide" evidence="13">
    <location>
        <begin position="1"/>
        <end position="20"/>
    </location>
</feature>
<dbReference type="EC" id="3.2.1.58" evidence="10"/>
<sequence length="301" mass="32929">MRSTSVLAALLASTPGLALASGYLGFALGSKQPDGQCKYQADYEADFRAIRDASGSSIVRIYAADQCNTAQYILPAAKKEEFQVILGIWPDTEESYAADKAAILKHTPGYEDQVYAITVGSESMYRGNFTGTELADKIKDMKKAAPLFKIGTADSWNKYQDGTADAVIKEADILLTNAFSYWQGQTRDNATACFFDSIMQAFGRIQSVSGSLTKPELWVGETGWPSEGAKYQQAIPGQDNAQAFYDSGVCGMVNWGFNVFFFEAFDEPWKPHAIGEDGSEAPETHWGGMKADRAPKYPLRC</sequence>
<comment type="catalytic activity">
    <reaction evidence="9">
        <text>Successive hydrolysis of beta-D-glucose units from the non-reducing ends of (1-&gt;3)-beta-D-glucans, releasing alpha-glucose.</text>
        <dbReference type="EC" id="3.2.1.58"/>
    </reaction>
</comment>
<dbReference type="OrthoDB" id="1293114at2759"/>
<feature type="chain" id="PRO_5007804647" description="glucan 1,3-beta-glucosidase" evidence="13">
    <location>
        <begin position="21"/>
        <end position="301"/>
    </location>
</feature>
<dbReference type="Gene3D" id="3.20.20.80">
    <property type="entry name" value="Glycosidases"/>
    <property type="match status" value="1"/>
</dbReference>
<dbReference type="PANTHER" id="PTHR16631:SF26">
    <property type="entry name" value="GLUCAN 1,3-BETA-GLUCOSIDASE"/>
    <property type="match status" value="1"/>
</dbReference>
<keyword evidence="8" id="KW-0326">Glycosidase</keyword>
<evidence type="ECO:0000256" key="9">
    <source>
        <dbReference type="ARBA" id="ARBA00036824"/>
    </source>
</evidence>
<keyword evidence="7" id="KW-0325">Glycoprotein</keyword>
<comment type="caution">
    <text evidence="14">The sequence shown here is derived from an EMBL/GenBank/DDBJ whole genome shotgun (WGS) entry which is preliminary data.</text>
</comment>
<evidence type="ECO:0000313" key="15">
    <source>
        <dbReference type="Proteomes" id="UP000070054"/>
    </source>
</evidence>
<name>A0A135U3M8_9PEZI</name>
<proteinExistence type="inferred from homology"/>
<dbReference type="GO" id="GO:0005975">
    <property type="term" value="P:carbohydrate metabolic process"/>
    <property type="evidence" value="ECO:0007669"/>
    <property type="project" value="InterPro"/>
</dbReference>
<comment type="similarity">
    <text evidence="2 12">Belongs to the glycosyl hydrolase 17 family.</text>
</comment>
<protein>
    <recommendedName>
        <fullName evidence="10">glucan 1,3-beta-glucosidase</fullName>
        <ecNumber evidence="10">3.2.1.58</ecNumber>
    </recommendedName>
    <alternativeName>
        <fullName evidence="11">Exo-1,3-beta-glucanase</fullName>
    </alternativeName>
</protein>
<evidence type="ECO:0000256" key="3">
    <source>
        <dbReference type="ARBA" id="ARBA00022512"/>
    </source>
</evidence>
<evidence type="ECO:0000256" key="5">
    <source>
        <dbReference type="ARBA" id="ARBA00022729"/>
    </source>
</evidence>
<evidence type="ECO:0000313" key="14">
    <source>
        <dbReference type="EMBL" id="KXH55003.1"/>
    </source>
</evidence>
<evidence type="ECO:0000256" key="1">
    <source>
        <dbReference type="ARBA" id="ARBA00004191"/>
    </source>
</evidence>
<dbReference type="InterPro" id="IPR050732">
    <property type="entry name" value="Beta-glucan_modifiers"/>
</dbReference>
<gene>
    <name evidence="14" type="ORF">CNYM01_03403</name>
</gene>
<dbReference type="AlphaFoldDB" id="A0A135U3M8"/>
<dbReference type="GO" id="GO:0042973">
    <property type="term" value="F:glucan endo-1,3-beta-D-glucosidase activity"/>
    <property type="evidence" value="ECO:0007669"/>
    <property type="project" value="TreeGrafter"/>
</dbReference>
<evidence type="ECO:0000256" key="13">
    <source>
        <dbReference type="SAM" id="SignalP"/>
    </source>
</evidence>
<dbReference type="InterPro" id="IPR000490">
    <property type="entry name" value="Glyco_hydro_17"/>
</dbReference>
<dbReference type="EMBL" id="JEMN01000890">
    <property type="protein sequence ID" value="KXH55003.1"/>
    <property type="molecule type" value="Genomic_DNA"/>
</dbReference>
<accession>A0A135U3M8</accession>
<keyword evidence="6 14" id="KW-0378">Hydrolase</keyword>
<evidence type="ECO:0000256" key="8">
    <source>
        <dbReference type="ARBA" id="ARBA00023295"/>
    </source>
</evidence>
<evidence type="ECO:0000256" key="6">
    <source>
        <dbReference type="ARBA" id="ARBA00022801"/>
    </source>
</evidence>
<evidence type="ECO:0000256" key="10">
    <source>
        <dbReference type="ARBA" id="ARBA00038929"/>
    </source>
</evidence>
<evidence type="ECO:0000256" key="12">
    <source>
        <dbReference type="RuleBase" id="RU004335"/>
    </source>
</evidence>
<reference evidence="14 15" key="1">
    <citation type="submission" date="2014-02" db="EMBL/GenBank/DDBJ databases">
        <title>The genome sequence of Colletotrichum nymphaeae SA-01.</title>
        <authorList>
            <person name="Baroncelli R."/>
            <person name="Thon M.R."/>
        </authorList>
    </citation>
    <scope>NUCLEOTIDE SEQUENCE [LARGE SCALE GENOMIC DNA]</scope>
    <source>
        <strain evidence="14 15">SA-01</strain>
    </source>
</reference>
<dbReference type="InterPro" id="IPR017853">
    <property type="entry name" value="GH"/>
</dbReference>
<dbReference type="GO" id="GO:0004338">
    <property type="term" value="F:glucan exo-1,3-beta-glucosidase activity"/>
    <property type="evidence" value="ECO:0007669"/>
    <property type="project" value="UniProtKB-EC"/>
</dbReference>
<evidence type="ECO:0000256" key="2">
    <source>
        <dbReference type="ARBA" id="ARBA00008773"/>
    </source>
</evidence>
<dbReference type="GO" id="GO:0005576">
    <property type="term" value="C:extracellular region"/>
    <property type="evidence" value="ECO:0007669"/>
    <property type="project" value="TreeGrafter"/>
</dbReference>
<keyword evidence="15" id="KW-1185">Reference proteome</keyword>
<organism evidence="14 15">
    <name type="scientific">Colletotrichum nymphaeae SA-01</name>
    <dbReference type="NCBI Taxonomy" id="1460502"/>
    <lineage>
        <taxon>Eukaryota</taxon>
        <taxon>Fungi</taxon>
        <taxon>Dikarya</taxon>
        <taxon>Ascomycota</taxon>
        <taxon>Pezizomycotina</taxon>
        <taxon>Sordariomycetes</taxon>
        <taxon>Hypocreomycetidae</taxon>
        <taxon>Glomerellales</taxon>
        <taxon>Glomerellaceae</taxon>
        <taxon>Colletotrichum</taxon>
        <taxon>Colletotrichum acutatum species complex</taxon>
    </lineage>
</organism>